<dbReference type="Gene3D" id="3.30.460.10">
    <property type="entry name" value="Beta Polymerase, domain 2"/>
    <property type="match status" value="1"/>
</dbReference>
<dbReference type="GO" id="GO:0016301">
    <property type="term" value="F:kinase activity"/>
    <property type="evidence" value="ECO:0007669"/>
    <property type="project" value="UniProtKB-KW"/>
</dbReference>
<dbReference type="PANTHER" id="PTHR47837:SF2">
    <property type="entry name" value="GTP PYROPHOSPHOKINASE YWAC"/>
    <property type="match status" value="1"/>
</dbReference>
<reference evidence="2 3" key="1">
    <citation type="submission" date="2019-02" db="EMBL/GenBank/DDBJ databases">
        <title>Draft genome sequences of novel Actinobacteria.</title>
        <authorList>
            <person name="Sahin N."/>
            <person name="Ay H."/>
            <person name="Saygin H."/>
        </authorList>
    </citation>
    <scope>NUCLEOTIDE SEQUENCE [LARGE SCALE GENOMIC DNA]</scope>
    <source>
        <strain evidence="2 3">8K307</strain>
    </source>
</reference>
<name>A0A4R5AEW0_9ACTN</name>
<dbReference type="InterPro" id="IPR043519">
    <property type="entry name" value="NT_sf"/>
</dbReference>
<dbReference type="GO" id="GO:0015969">
    <property type="term" value="P:guanosine tetraphosphate metabolic process"/>
    <property type="evidence" value="ECO:0007669"/>
    <property type="project" value="InterPro"/>
</dbReference>
<dbReference type="Proteomes" id="UP000295217">
    <property type="component" value="Unassembled WGS sequence"/>
</dbReference>
<protein>
    <submittedName>
        <fullName evidence="2">GTP pyrophosphokinase family protein</fullName>
    </submittedName>
</protein>
<comment type="caution">
    <text evidence="2">The sequence shown here is derived from an EMBL/GenBank/DDBJ whole genome shotgun (WGS) entry which is preliminary data.</text>
</comment>
<dbReference type="CDD" id="cd05399">
    <property type="entry name" value="NT_Rel-Spo_like"/>
    <property type="match status" value="1"/>
</dbReference>
<organism evidence="2 3">
    <name type="scientific">Jiangella aurantiaca</name>
    <dbReference type="NCBI Taxonomy" id="2530373"/>
    <lineage>
        <taxon>Bacteria</taxon>
        <taxon>Bacillati</taxon>
        <taxon>Actinomycetota</taxon>
        <taxon>Actinomycetes</taxon>
        <taxon>Jiangellales</taxon>
        <taxon>Jiangellaceae</taxon>
        <taxon>Jiangella</taxon>
    </lineage>
</organism>
<proteinExistence type="predicted"/>
<dbReference type="AlphaFoldDB" id="A0A4R5AEW0"/>
<keyword evidence="3" id="KW-1185">Reference proteome</keyword>
<dbReference type="PANTHER" id="PTHR47837">
    <property type="entry name" value="GTP PYROPHOSPHOKINASE YJBM"/>
    <property type="match status" value="1"/>
</dbReference>
<dbReference type="EMBL" id="SMLB01000012">
    <property type="protein sequence ID" value="TDD69856.1"/>
    <property type="molecule type" value="Genomic_DNA"/>
</dbReference>
<evidence type="ECO:0000313" key="2">
    <source>
        <dbReference type="EMBL" id="TDD69856.1"/>
    </source>
</evidence>
<dbReference type="SUPFAM" id="SSF81301">
    <property type="entry name" value="Nucleotidyltransferase"/>
    <property type="match status" value="1"/>
</dbReference>
<dbReference type="Pfam" id="PF04607">
    <property type="entry name" value="RelA_SpoT"/>
    <property type="match status" value="1"/>
</dbReference>
<evidence type="ECO:0000313" key="3">
    <source>
        <dbReference type="Proteomes" id="UP000295217"/>
    </source>
</evidence>
<keyword evidence="2" id="KW-0418">Kinase</keyword>
<gene>
    <name evidence="2" type="ORF">E1262_11315</name>
</gene>
<dbReference type="SMART" id="SM00954">
    <property type="entry name" value="RelA_SpoT"/>
    <property type="match status" value="1"/>
</dbReference>
<keyword evidence="2" id="KW-0808">Transferase</keyword>
<dbReference type="OrthoDB" id="9789634at2"/>
<evidence type="ECO:0000259" key="1">
    <source>
        <dbReference type="SMART" id="SM00954"/>
    </source>
</evidence>
<accession>A0A4R5AEW0</accession>
<dbReference type="InterPro" id="IPR052366">
    <property type="entry name" value="GTP_Pyrophosphokinase"/>
</dbReference>
<sequence>MDEHAQVSADDDPDVLAAGEIPEFLAEFRQLRDEFSRFMLSYKFGMDEITTKVRILQEEFRTVHVYNPIEHVSARLKTPESVLEKVRRKGCEPTFERIREQITDIAGVRVTCSFVSDAYRVFDLLTGQRDIDVVAVKDYIRHPKPNGYRSLHAIVQVPVFLSDGPTPVPVEVQFRTIAMDFWASLEHKIYYKYDKHVPDALLANLGEAATTAAKLDEDMERLHREVHGDDRQQPPLETSTGGLELSERVVAQLIQQRAAAHGGNG</sequence>
<dbReference type="InterPro" id="IPR007685">
    <property type="entry name" value="RelA_SpoT"/>
</dbReference>
<dbReference type="Gene3D" id="1.10.287.860">
    <property type="entry name" value="Nucleotidyltransferase"/>
    <property type="match status" value="1"/>
</dbReference>
<feature type="domain" description="RelA/SpoT" evidence="1">
    <location>
        <begin position="74"/>
        <end position="197"/>
    </location>
</feature>